<gene>
    <name evidence="6 8" type="primary">rplU</name>
    <name evidence="8" type="ordered locus">SMDSEM_171</name>
</gene>
<comment type="similarity">
    <text evidence="1 6 7">Belongs to the bacterial ribosomal protein bL21 family.</text>
</comment>
<dbReference type="HOGENOM" id="CLU_061463_3_2_10"/>
<proteinExistence type="inferred from homology"/>
<dbReference type="SUPFAM" id="SSF141091">
    <property type="entry name" value="L21p-like"/>
    <property type="match status" value="1"/>
</dbReference>
<dbReference type="InterPro" id="IPR018258">
    <property type="entry name" value="Ribosomal_bL21_CS"/>
</dbReference>
<name>C7LKB3_KARMS</name>
<sequence>MEAYFEILGFQFKATLNSLITIPYLKKEKEGNEIIINNIIYLNEKGKILMGFPYIKKIKLKAKIINHYKGKKLIIFKKKRRKGFKLKKGHRQLLTTIKIIGFEKNF</sequence>
<dbReference type="InterPro" id="IPR036164">
    <property type="entry name" value="bL21-like_sf"/>
</dbReference>
<dbReference type="KEGG" id="sms:SMDSEM_171"/>
<keyword evidence="5 6" id="KW-0687">Ribonucleoprotein</keyword>
<evidence type="ECO:0000256" key="4">
    <source>
        <dbReference type="ARBA" id="ARBA00022980"/>
    </source>
</evidence>
<keyword evidence="2 6" id="KW-0699">rRNA-binding</keyword>
<dbReference type="GO" id="GO:0019843">
    <property type="term" value="F:rRNA binding"/>
    <property type="evidence" value="ECO:0007669"/>
    <property type="project" value="UniProtKB-UniRule"/>
</dbReference>
<dbReference type="GO" id="GO:0003735">
    <property type="term" value="F:structural constituent of ribosome"/>
    <property type="evidence" value="ECO:0007669"/>
    <property type="project" value="InterPro"/>
</dbReference>
<dbReference type="PANTHER" id="PTHR21349">
    <property type="entry name" value="50S RIBOSOMAL PROTEIN L21"/>
    <property type="match status" value="1"/>
</dbReference>
<evidence type="ECO:0000256" key="3">
    <source>
        <dbReference type="ARBA" id="ARBA00022884"/>
    </source>
</evidence>
<dbReference type="GO" id="GO:0005840">
    <property type="term" value="C:ribosome"/>
    <property type="evidence" value="ECO:0007669"/>
    <property type="project" value="UniProtKB-KW"/>
</dbReference>
<dbReference type="PROSITE" id="PS01169">
    <property type="entry name" value="RIBOSOMAL_L21"/>
    <property type="match status" value="1"/>
</dbReference>
<evidence type="ECO:0000256" key="7">
    <source>
        <dbReference type="RuleBase" id="RU000562"/>
    </source>
</evidence>
<evidence type="ECO:0000256" key="2">
    <source>
        <dbReference type="ARBA" id="ARBA00022730"/>
    </source>
</evidence>
<organism evidence="8 9">
    <name type="scientific">Karelsulcia muelleri (strain SMDSEM)</name>
    <name type="common">Sulcia muelleri</name>
    <dbReference type="NCBI Taxonomy" id="595499"/>
    <lineage>
        <taxon>Bacteria</taxon>
        <taxon>Pseudomonadati</taxon>
        <taxon>Bacteroidota</taxon>
        <taxon>Flavobacteriia</taxon>
        <taxon>Flavobacteriales</taxon>
        <taxon>Candidatus Karelsulcia</taxon>
    </lineage>
</organism>
<reference evidence="8 9" key="1">
    <citation type="journal article" date="2009" name="Proc. Natl. Acad. Sci. U.S.A.">
        <title>Convergent evolution of metabolic roles in bacterial co-symbionts of insects.</title>
        <authorList>
            <person name="McCutcheon J.P."/>
            <person name="McDonald B.R."/>
            <person name="Moran N.A."/>
        </authorList>
    </citation>
    <scope>NUCLEOTIDE SEQUENCE [LARGE SCALE GENOMIC DNA]</scope>
    <source>
        <strain evidence="8 9">SMDSEM</strain>
    </source>
</reference>
<comment type="subunit">
    <text evidence="6">Part of the 50S ribosomal subunit. Contacts protein L20.</text>
</comment>
<dbReference type="GO" id="GO:0006412">
    <property type="term" value="P:translation"/>
    <property type="evidence" value="ECO:0007669"/>
    <property type="project" value="UniProtKB-UniRule"/>
</dbReference>
<keyword evidence="4 6" id="KW-0689">Ribosomal protein</keyword>
<accession>C7LKB3</accession>
<evidence type="ECO:0000313" key="9">
    <source>
        <dbReference type="Proteomes" id="UP000008074"/>
    </source>
</evidence>
<evidence type="ECO:0000256" key="6">
    <source>
        <dbReference type="HAMAP-Rule" id="MF_01363"/>
    </source>
</evidence>
<dbReference type="InterPro" id="IPR001787">
    <property type="entry name" value="Ribosomal_bL21"/>
</dbReference>
<dbReference type="STRING" id="595499.SMDSEM_171"/>
<keyword evidence="3 6" id="KW-0694">RNA-binding</keyword>
<dbReference type="Pfam" id="PF00829">
    <property type="entry name" value="Ribosomal_L21p"/>
    <property type="match status" value="1"/>
</dbReference>
<dbReference type="PANTHER" id="PTHR21349:SF0">
    <property type="entry name" value="LARGE RIBOSOMAL SUBUNIT PROTEIN BL21M"/>
    <property type="match status" value="1"/>
</dbReference>
<dbReference type="AlphaFoldDB" id="C7LKB3"/>
<dbReference type="Proteomes" id="UP000008074">
    <property type="component" value="Chromosome"/>
</dbReference>
<protein>
    <recommendedName>
        <fullName evidence="6">Large ribosomal subunit protein bL21</fullName>
    </recommendedName>
</protein>
<evidence type="ECO:0000313" key="8">
    <source>
        <dbReference type="EMBL" id="ACU52875.1"/>
    </source>
</evidence>
<dbReference type="InterPro" id="IPR028909">
    <property type="entry name" value="bL21-like"/>
</dbReference>
<evidence type="ECO:0000256" key="5">
    <source>
        <dbReference type="ARBA" id="ARBA00023274"/>
    </source>
</evidence>
<dbReference type="GO" id="GO:1990904">
    <property type="term" value="C:ribonucleoprotein complex"/>
    <property type="evidence" value="ECO:0007669"/>
    <property type="project" value="UniProtKB-KW"/>
</dbReference>
<dbReference type="HAMAP" id="MF_01363">
    <property type="entry name" value="Ribosomal_bL21"/>
    <property type="match status" value="1"/>
</dbReference>
<evidence type="ECO:0000256" key="1">
    <source>
        <dbReference type="ARBA" id="ARBA00008563"/>
    </source>
</evidence>
<dbReference type="EMBL" id="CP001605">
    <property type="protein sequence ID" value="ACU52875.1"/>
    <property type="molecule type" value="Genomic_DNA"/>
</dbReference>
<dbReference type="GO" id="GO:0005737">
    <property type="term" value="C:cytoplasm"/>
    <property type="evidence" value="ECO:0007669"/>
    <property type="project" value="UniProtKB-ARBA"/>
</dbReference>
<comment type="function">
    <text evidence="6 7">This protein binds to 23S rRNA in the presence of protein L20.</text>
</comment>
<dbReference type="NCBIfam" id="TIGR00061">
    <property type="entry name" value="L21"/>
    <property type="match status" value="1"/>
</dbReference>